<evidence type="ECO:0000313" key="2">
    <source>
        <dbReference type="EMBL" id="KAF0914174.1"/>
    </source>
</evidence>
<proteinExistence type="predicted"/>
<reference evidence="2 3" key="1">
    <citation type="submission" date="2019-11" db="EMBL/GenBank/DDBJ databases">
        <title>Whole genome sequence of Oryza granulata.</title>
        <authorList>
            <person name="Li W."/>
        </authorList>
    </citation>
    <scope>NUCLEOTIDE SEQUENCE [LARGE SCALE GENOMIC DNA]</scope>
    <source>
        <strain evidence="3">cv. Menghai</strain>
        <tissue evidence="2">Leaf</tissue>
    </source>
</reference>
<accession>A0A6G1DQ10</accession>
<evidence type="ECO:0000256" key="1">
    <source>
        <dbReference type="SAM" id="MobiDB-lite"/>
    </source>
</evidence>
<evidence type="ECO:0000313" key="3">
    <source>
        <dbReference type="Proteomes" id="UP000479710"/>
    </source>
</evidence>
<dbReference type="AlphaFoldDB" id="A0A6G1DQ10"/>
<feature type="region of interest" description="Disordered" evidence="1">
    <location>
        <begin position="89"/>
        <end position="129"/>
    </location>
</feature>
<keyword evidence="3" id="KW-1185">Reference proteome</keyword>
<dbReference type="OrthoDB" id="10639552at2759"/>
<organism evidence="2 3">
    <name type="scientific">Oryza meyeriana var. granulata</name>
    <dbReference type="NCBI Taxonomy" id="110450"/>
    <lineage>
        <taxon>Eukaryota</taxon>
        <taxon>Viridiplantae</taxon>
        <taxon>Streptophyta</taxon>
        <taxon>Embryophyta</taxon>
        <taxon>Tracheophyta</taxon>
        <taxon>Spermatophyta</taxon>
        <taxon>Magnoliopsida</taxon>
        <taxon>Liliopsida</taxon>
        <taxon>Poales</taxon>
        <taxon>Poaceae</taxon>
        <taxon>BOP clade</taxon>
        <taxon>Oryzoideae</taxon>
        <taxon>Oryzeae</taxon>
        <taxon>Oryzinae</taxon>
        <taxon>Oryza</taxon>
        <taxon>Oryza meyeriana</taxon>
    </lineage>
</organism>
<comment type="caution">
    <text evidence="2">The sequence shown here is derived from an EMBL/GenBank/DDBJ whole genome shotgun (WGS) entry which is preliminary data.</text>
</comment>
<name>A0A6G1DQ10_9ORYZ</name>
<sequence length="192" mass="21196">MAEHRRPATLFFAPTVYKLCVQQVVPAAVHDNSCEVHDMPSAKVEEAPLSDKELHNNGVSKEQEIISKEQEAITIDTADDGGHDIAHEVEAKLSVRTPADAKEEPGEEEDRRRLQAKRTPEKAASKAVIVPVEPEEEVVVVVTAPVAPDHQEEEEMVEVAAVANGEDEKKGEQQVLEDKEINACEKTKIHKE</sequence>
<feature type="compositionally biased region" description="Basic and acidic residues" evidence="1">
    <location>
        <begin position="89"/>
        <end position="124"/>
    </location>
</feature>
<gene>
    <name evidence="2" type="ORF">E2562_027592</name>
</gene>
<dbReference type="Proteomes" id="UP000479710">
    <property type="component" value="Unassembled WGS sequence"/>
</dbReference>
<dbReference type="EMBL" id="SPHZ02000006">
    <property type="protein sequence ID" value="KAF0914174.1"/>
    <property type="molecule type" value="Genomic_DNA"/>
</dbReference>
<protein>
    <submittedName>
        <fullName evidence="2">Uncharacterized protein</fullName>
    </submittedName>
</protein>